<organism evidence="3 4">
    <name type="scientific">Leishmania naiffi</name>
    <dbReference type="NCBI Taxonomy" id="5678"/>
    <lineage>
        <taxon>Eukaryota</taxon>
        <taxon>Discoba</taxon>
        <taxon>Euglenozoa</taxon>
        <taxon>Kinetoplastea</taxon>
        <taxon>Metakinetoplastina</taxon>
        <taxon>Trypanosomatida</taxon>
        <taxon>Trypanosomatidae</taxon>
        <taxon>Leishmaniinae</taxon>
        <taxon>Leishmania</taxon>
        <taxon>Leishmania naiffi species complex</taxon>
    </lineage>
</organism>
<feature type="compositionally biased region" description="Polar residues" evidence="1">
    <location>
        <begin position="31"/>
        <end position="45"/>
    </location>
</feature>
<accession>A0AAW3BIK1</accession>
<gene>
    <name evidence="3" type="ORF">Q4I28_005304</name>
</gene>
<feature type="compositionally biased region" description="Polar residues" evidence="1">
    <location>
        <begin position="1"/>
        <end position="22"/>
    </location>
</feature>
<keyword evidence="2" id="KW-0472">Membrane</keyword>
<feature type="region of interest" description="Disordered" evidence="1">
    <location>
        <begin position="1"/>
        <end position="45"/>
    </location>
</feature>
<evidence type="ECO:0000256" key="2">
    <source>
        <dbReference type="SAM" id="Phobius"/>
    </source>
</evidence>
<evidence type="ECO:0000256" key="1">
    <source>
        <dbReference type="SAM" id="MobiDB-lite"/>
    </source>
</evidence>
<evidence type="ECO:0008006" key="5">
    <source>
        <dbReference type="Google" id="ProtNLM"/>
    </source>
</evidence>
<proteinExistence type="predicted"/>
<feature type="transmembrane region" description="Helical" evidence="2">
    <location>
        <begin position="177"/>
        <end position="198"/>
    </location>
</feature>
<evidence type="ECO:0000313" key="3">
    <source>
        <dbReference type="EMBL" id="KAL0521940.1"/>
    </source>
</evidence>
<protein>
    <recommendedName>
        <fullName evidence="5">Amastin-like protein</fullName>
    </recommendedName>
</protein>
<comment type="caution">
    <text evidence="3">The sequence shown here is derived from an EMBL/GenBank/DDBJ whole genome shotgun (WGS) entry which is preliminary data.</text>
</comment>
<feature type="transmembrane region" description="Helical" evidence="2">
    <location>
        <begin position="146"/>
        <end position="170"/>
    </location>
</feature>
<dbReference type="EMBL" id="JBAMZN010000030">
    <property type="protein sequence ID" value="KAL0521940.1"/>
    <property type="molecule type" value="Genomic_DNA"/>
</dbReference>
<keyword evidence="4" id="KW-1185">Reference proteome</keyword>
<sequence>MLQNTQLNGDASWDSNRQSSPPNAGMRETSAAKSNYPTNGNFDNDADNTYRNIDLNDFEYIPTPFNPRRIARCSADNFVILFVLVVTFVASLAALLTPIFMYRSPTSTVYVDSRYVRGIKGEDVQERYKIYTLFCTNYTVKADGYLALYIMVLLLSFIGFCLALCPIICARVLFCTYLVHLLLCVSWLFVLIAMILGTKMYTDKLCRGTSLMLVGFRYGPAFAVTATLFSILTVAGIFLIVRTIIQKSR</sequence>
<reference evidence="3 4" key="1">
    <citation type="submission" date="2024-02" db="EMBL/GenBank/DDBJ databases">
        <title>FIRST GENOME SEQUENCES OF Leishmania (Viannia) shawi, Leishmania (Viannia) lindenbergi AND Leishmania (Viannia) utingensis.</title>
        <authorList>
            <person name="Resadore F."/>
            <person name="Custodio M.G.F."/>
            <person name="Boite M.C."/>
            <person name="Cupolillo E."/>
            <person name="Ferreira G.E.M."/>
        </authorList>
    </citation>
    <scope>NUCLEOTIDE SEQUENCE [LARGE SCALE GENOMIC DNA]</scope>
    <source>
        <strain evidence="3 4">MDAS/BR/1979/M5533</strain>
    </source>
</reference>
<dbReference type="AlphaFoldDB" id="A0AAW3BIK1"/>
<feature type="transmembrane region" description="Helical" evidence="2">
    <location>
        <begin position="78"/>
        <end position="101"/>
    </location>
</feature>
<dbReference type="Proteomes" id="UP001501274">
    <property type="component" value="Unassembled WGS sequence"/>
</dbReference>
<feature type="transmembrane region" description="Helical" evidence="2">
    <location>
        <begin position="218"/>
        <end position="241"/>
    </location>
</feature>
<name>A0AAW3BIK1_9TRYP</name>
<keyword evidence="2" id="KW-1133">Transmembrane helix</keyword>
<keyword evidence="2" id="KW-0812">Transmembrane</keyword>
<evidence type="ECO:0000313" key="4">
    <source>
        <dbReference type="Proteomes" id="UP001501274"/>
    </source>
</evidence>